<evidence type="ECO:0000259" key="1">
    <source>
        <dbReference type="PROSITE" id="PS51186"/>
    </source>
</evidence>
<dbReference type="Pfam" id="PF00583">
    <property type="entry name" value="Acetyltransf_1"/>
    <property type="match status" value="1"/>
</dbReference>
<dbReference type="AlphaFoldDB" id="A0A916UH33"/>
<dbReference type="InterPro" id="IPR016181">
    <property type="entry name" value="Acyl_CoA_acyltransferase"/>
</dbReference>
<evidence type="ECO:0000313" key="2">
    <source>
        <dbReference type="EMBL" id="GGC73132.1"/>
    </source>
</evidence>
<dbReference type="PROSITE" id="PS51186">
    <property type="entry name" value="GNAT"/>
    <property type="match status" value="1"/>
</dbReference>
<comment type="caution">
    <text evidence="2">The sequence shown here is derived from an EMBL/GenBank/DDBJ whole genome shotgun (WGS) entry which is preliminary data.</text>
</comment>
<sequence>MRPSDLPAVDAVARAVHPDFPEDPAVFAERLALYPPGCLALCRIDGRGLESVIAYAISHPGRLAEPPALNILLEALPAAPTTYYIHDLAILSEARGHGAAATLVAKLLDHARTAGFARASLIAVGGSARFWQRHGFVARPDVVSAGKLASYGSNALHMERELAGPSPGATLFPSSRVML</sequence>
<dbReference type="InterPro" id="IPR000182">
    <property type="entry name" value="GNAT_dom"/>
</dbReference>
<proteinExistence type="predicted"/>
<dbReference type="Proteomes" id="UP000637002">
    <property type="component" value="Unassembled WGS sequence"/>
</dbReference>
<dbReference type="RefSeq" id="WP_188610418.1">
    <property type="nucleotide sequence ID" value="NZ_BMGG01000006.1"/>
</dbReference>
<keyword evidence="3" id="KW-1185">Reference proteome</keyword>
<dbReference type="SUPFAM" id="SSF55729">
    <property type="entry name" value="Acyl-CoA N-acyltransferases (Nat)"/>
    <property type="match status" value="1"/>
</dbReference>
<evidence type="ECO:0000313" key="3">
    <source>
        <dbReference type="Proteomes" id="UP000637002"/>
    </source>
</evidence>
<accession>A0A916UH33</accession>
<dbReference type="CDD" id="cd04301">
    <property type="entry name" value="NAT_SF"/>
    <property type="match status" value="1"/>
</dbReference>
<dbReference type="Gene3D" id="3.40.630.30">
    <property type="match status" value="1"/>
</dbReference>
<protein>
    <submittedName>
        <fullName evidence="2">N-acetyltransferase</fullName>
    </submittedName>
</protein>
<reference evidence="2" key="2">
    <citation type="submission" date="2020-09" db="EMBL/GenBank/DDBJ databases">
        <authorList>
            <person name="Sun Q."/>
            <person name="Zhou Y."/>
        </authorList>
    </citation>
    <scope>NUCLEOTIDE SEQUENCE</scope>
    <source>
        <strain evidence="2">CGMCC 1.12919</strain>
    </source>
</reference>
<organism evidence="2 3">
    <name type="scientific">Chelatococcus reniformis</name>
    <dbReference type="NCBI Taxonomy" id="1494448"/>
    <lineage>
        <taxon>Bacteria</taxon>
        <taxon>Pseudomonadati</taxon>
        <taxon>Pseudomonadota</taxon>
        <taxon>Alphaproteobacteria</taxon>
        <taxon>Hyphomicrobiales</taxon>
        <taxon>Chelatococcaceae</taxon>
        <taxon>Chelatococcus</taxon>
    </lineage>
</organism>
<feature type="domain" description="N-acetyltransferase" evidence="1">
    <location>
        <begin position="1"/>
        <end position="163"/>
    </location>
</feature>
<dbReference type="EMBL" id="BMGG01000006">
    <property type="protein sequence ID" value="GGC73132.1"/>
    <property type="molecule type" value="Genomic_DNA"/>
</dbReference>
<dbReference type="GO" id="GO:0016747">
    <property type="term" value="F:acyltransferase activity, transferring groups other than amino-acyl groups"/>
    <property type="evidence" value="ECO:0007669"/>
    <property type="project" value="InterPro"/>
</dbReference>
<name>A0A916UH33_9HYPH</name>
<gene>
    <name evidence="2" type="ORF">GCM10010994_34410</name>
</gene>
<reference evidence="2" key="1">
    <citation type="journal article" date="2014" name="Int. J. Syst. Evol. Microbiol.">
        <title>Complete genome sequence of Corynebacterium casei LMG S-19264T (=DSM 44701T), isolated from a smear-ripened cheese.</title>
        <authorList>
            <consortium name="US DOE Joint Genome Institute (JGI-PGF)"/>
            <person name="Walter F."/>
            <person name="Albersmeier A."/>
            <person name="Kalinowski J."/>
            <person name="Ruckert C."/>
        </authorList>
    </citation>
    <scope>NUCLEOTIDE SEQUENCE</scope>
    <source>
        <strain evidence="2">CGMCC 1.12919</strain>
    </source>
</reference>